<organism evidence="12 13">
    <name type="scientific">Mycena albidolilacea</name>
    <dbReference type="NCBI Taxonomy" id="1033008"/>
    <lineage>
        <taxon>Eukaryota</taxon>
        <taxon>Fungi</taxon>
        <taxon>Dikarya</taxon>
        <taxon>Basidiomycota</taxon>
        <taxon>Agaricomycotina</taxon>
        <taxon>Agaricomycetes</taxon>
        <taxon>Agaricomycetidae</taxon>
        <taxon>Agaricales</taxon>
        <taxon>Marasmiineae</taxon>
        <taxon>Mycenaceae</taxon>
        <taxon>Mycena</taxon>
    </lineage>
</organism>
<evidence type="ECO:0000256" key="8">
    <source>
        <dbReference type="PROSITE-ProRule" id="PRU00555"/>
    </source>
</evidence>
<evidence type="ECO:0000256" key="10">
    <source>
        <dbReference type="SAM" id="Phobius"/>
    </source>
</evidence>
<dbReference type="Pfam" id="PF01735">
    <property type="entry name" value="PLA2_B"/>
    <property type="match status" value="1"/>
</dbReference>
<evidence type="ECO:0000259" key="11">
    <source>
        <dbReference type="PROSITE" id="PS51210"/>
    </source>
</evidence>
<feature type="signal peptide" evidence="9">
    <location>
        <begin position="1"/>
        <end position="21"/>
    </location>
</feature>
<dbReference type="Proteomes" id="UP001218218">
    <property type="component" value="Unassembled WGS sequence"/>
</dbReference>
<keyword evidence="10" id="KW-0812">Transmembrane</keyword>
<comment type="similarity">
    <text evidence="1 9">Belongs to the lysophospholipase family.</text>
</comment>
<dbReference type="SMART" id="SM00022">
    <property type="entry name" value="PLAc"/>
    <property type="match status" value="1"/>
</dbReference>
<keyword evidence="6 8" id="KW-0443">Lipid metabolism</keyword>
<dbReference type="GO" id="GO:0004622">
    <property type="term" value="F:phosphatidylcholine lysophospholipase activity"/>
    <property type="evidence" value="ECO:0007669"/>
    <property type="project" value="UniProtKB-EC"/>
</dbReference>
<dbReference type="AlphaFoldDB" id="A0AAD7A3R9"/>
<evidence type="ECO:0000256" key="7">
    <source>
        <dbReference type="ARBA" id="ARBA00023180"/>
    </source>
</evidence>
<gene>
    <name evidence="12" type="ORF">DFH08DRAFT_742676</name>
</gene>
<dbReference type="InterPro" id="IPR016035">
    <property type="entry name" value="Acyl_Trfase/lysoPLipase"/>
</dbReference>
<sequence length="687" mass="72553">MRPFVTTFLLVGSFSLSAVSQLPPFSKASLTAYTPHVVPCPPHFSLIREAAADDPHSLNAGEQAYIDARRKDVIPDALRSYLKNLVSSGQDVPSTLKSIFQGEHGASPSYGLALSGGALRAGLFEAGAFTIFDGRNKTSNFAGFGGILQGAAYMTGLSGGGWFITAFAQANMPTIPELIFGPANPTDNGYGGFNIAFDVLTPFTNNTLNQGFIGGLILETNGKAAVGNPVTLADAFGISLARHFANGTNAANLLDFDTALHGTGQLFSDIAKVPSFQAHTLPFPILLSTLDSNNGNPNNTRPREIVPLSNTKFEYNIFEFGSYDPSLGAFIPMQNLGTVNTSSCVLGFDQVALILGTTGDVFPALNASAAVKPNDTQILQFEAGTVAFQQLVPQNQPNIRIDSALIPNAFAGRQGFTEENEEFLSLADGALDGGNLPIIPLLVKARGVQAVIVLDVSGDTKDNFVDGSGMLAEAQRVSLFPGAYKFPQIPQTQAEFAAENITRQPTFFGCDEDQDVPMILYFANGAPPPGQPPITNASTGQLSFPDLSLVQAIMDQAGEIVSRGRPQNGEARDPLFPVCVACALADRERSRLGLKRDHQCDICFDRYCYKPGQQQSSSAAAGSSHVAAALADVDSSTSSSNGLAKYGPIVIGLLGANLLVTAVLLVLGIVLCTRKGVKPTRYTALDS</sequence>
<evidence type="ECO:0000256" key="1">
    <source>
        <dbReference type="ARBA" id="ARBA00008780"/>
    </source>
</evidence>
<comment type="catalytic activity">
    <reaction evidence="9">
        <text>a 1-acyl-sn-glycero-3-phosphocholine + H2O = sn-glycerol 3-phosphocholine + a fatty acid + H(+)</text>
        <dbReference type="Rhea" id="RHEA:15177"/>
        <dbReference type="ChEBI" id="CHEBI:15377"/>
        <dbReference type="ChEBI" id="CHEBI:15378"/>
        <dbReference type="ChEBI" id="CHEBI:16870"/>
        <dbReference type="ChEBI" id="CHEBI:28868"/>
        <dbReference type="ChEBI" id="CHEBI:58168"/>
        <dbReference type="EC" id="3.1.1.5"/>
    </reaction>
</comment>
<dbReference type="EMBL" id="JARIHO010000016">
    <property type="protein sequence ID" value="KAJ7348932.1"/>
    <property type="molecule type" value="Genomic_DNA"/>
</dbReference>
<evidence type="ECO:0000256" key="5">
    <source>
        <dbReference type="ARBA" id="ARBA00022963"/>
    </source>
</evidence>
<keyword evidence="10" id="KW-0472">Membrane</keyword>
<dbReference type="EC" id="3.1.1.5" evidence="2 9"/>
<evidence type="ECO:0000313" key="12">
    <source>
        <dbReference type="EMBL" id="KAJ7348932.1"/>
    </source>
</evidence>
<keyword evidence="3 9" id="KW-0732">Signal</keyword>
<keyword evidence="10" id="KW-1133">Transmembrane helix</keyword>
<evidence type="ECO:0000256" key="4">
    <source>
        <dbReference type="ARBA" id="ARBA00022801"/>
    </source>
</evidence>
<proteinExistence type="inferred from homology"/>
<accession>A0AAD7A3R9</accession>
<evidence type="ECO:0000256" key="3">
    <source>
        <dbReference type="ARBA" id="ARBA00022729"/>
    </source>
</evidence>
<evidence type="ECO:0000256" key="2">
    <source>
        <dbReference type="ARBA" id="ARBA00013274"/>
    </source>
</evidence>
<evidence type="ECO:0000256" key="9">
    <source>
        <dbReference type="RuleBase" id="RU362103"/>
    </source>
</evidence>
<name>A0AAD7A3R9_9AGAR</name>
<dbReference type="InterPro" id="IPR002642">
    <property type="entry name" value="LysoPLipase_cat_dom"/>
</dbReference>
<evidence type="ECO:0000256" key="6">
    <source>
        <dbReference type="ARBA" id="ARBA00023098"/>
    </source>
</evidence>
<feature type="domain" description="PLA2c" evidence="11">
    <location>
        <begin position="39"/>
        <end position="614"/>
    </location>
</feature>
<feature type="transmembrane region" description="Helical" evidence="10">
    <location>
        <begin position="646"/>
        <end position="672"/>
    </location>
</feature>
<dbReference type="SUPFAM" id="SSF52151">
    <property type="entry name" value="FabD/lysophospholipase-like"/>
    <property type="match status" value="1"/>
</dbReference>
<comment type="caution">
    <text evidence="12">The sequence shown here is derived from an EMBL/GenBank/DDBJ whole genome shotgun (WGS) entry which is preliminary data.</text>
</comment>
<dbReference type="GO" id="GO:0005829">
    <property type="term" value="C:cytosol"/>
    <property type="evidence" value="ECO:0007669"/>
    <property type="project" value="TreeGrafter"/>
</dbReference>
<dbReference type="PANTHER" id="PTHR10728:SF33">
    <property type="entry name" value="LYSOPHOSPHOLIPASE 1-RELATED"/>
    <property type="match status" value="1"/>
</dbReference>
<protein>
    <recommendedName>
        <fullName evidence="2 9">Lysophospholipase</fullName>
        <ecNumber evidence="2 9">3.1.1.5</ecNumber>
    </recommendedName>
</protein>
<dbReference type="GO" id="GO:0004623">
    <property type="term" value="F:phospholipase A2 activity"/>
    <property type="evidence" value="ECO:0007669"/>
    <property type="project" value="TreeGrafter"/>
</dbReference>
<feature type="chain" id="PRO_5041781052" description="Lysophospholipase" evidence="9">
    <location>
        <begin position="22"/>
        <end position="687"/>
    </location>
</feature>
<reference evidence="12" key="1">
    <citation type="submission" date="2023-03" db="EMBL/GenBank/DDBJ databases">
        <title>Massive genome expansion in bonnet fungi (Mycena s.s.) driven by repeated elements and novel gene families across ecological guilds.</title>
        <authorList>
            <consortium name="Lawrence Berkeley National Laboratory"/>
            <person name="Harder C.B."/>
            <person name="Miyauchi S."/>
            <person name="Viragh M."/>
            <person name="Kuo A."/>
            <person name="Thoen E."/>
            <person name="Andreopoulos B."/>
            <person name="Lu D."/>
            <person name="Skrede I."/>
            <person name="Drula E."/>
            <person name="Henrissat B."/>
            <person name="Morin E."/>
            <person name="Kohler A."/>
            <person name="Barry K."/>
            <person name="LaButti K."/>
            <person name="Morin E."/>
            <person name="Salamov A."/>
            <person name="Lipzen A."/>
            <person name="Mereny Z."/>
            <person name="Hegedus B."/>
            <person name="Baldrian P."/>
            <person name="Stursova M."/>
            <person name="Weitz H."/>
            <person name="Taylor A."/>
            <person name="Grigoriev I.V."/>
            <person name="Nagy L.G."/>
            <person name="Martin F."/>
            <person name="Kauserud H."/>
        </authorList>
    </citation>
    <scope>NUCLEOTIDE SEQUENCE</scope>
    <source>
        <strain evidence="12">CBHHK002</strain>
    </source>
</reference>
<dbReference type="PROSITE" id="PS51210">
    <property type="entry name" value="PLA2C"/>
    <property type="match status" value="1"/>
</dbReference>
<keyword evidence="13" id="KW-1185">Reference proteome</keyword>
<dbReference type="Gene3D" id="3.40.1090.10">
    <property type="entry name" value="Cytosolic phospholipase A2 catalytic domain"/>
    <property type="match status" value="1"/>
</dbReference>
<keyword evidence="4 8" id="KW-0378">Hydrolase</keyword>
<dbReference type="GO" id="GO:0046475">
    <property type="term" value="P:glycerophospholipid catabolic process"/>
    <property type="evidence" value="ECO:0007669"/>
    <property type="project" value="TreeGrafter"/>
</dbReference>
<keyword evidence="5 8" id="KW-0442">Lipid degradation</keyword>
<evidence type="ECO:0000313" key="13">
    <source>
        <dbReference type="Proteomes" id="UP001218218"/>
    </source>
</evidence>
<dbReference type="PANTHER" id="PTHR10728">
    <property type="entry name" value="CYTOSOLIC PHOSPHOLIPASE A2"/>
    <property type="match status" value="1"/>
</dbReference>
<keyword evidence="7" id="KW-0325">Glycoprotein</keyword>